<dbReference type="Pfam" id="PF07313">
    <property type="entry name" value="AmiA-like"/>
    <property type="match status" value="1"/>
</dbReference>
<dbReference type="InterPro" id="IPR038765">
    <property type="entry name" value="Papain-like_cys_pep_sf"/>
</dbReference>
<name>A0A2H0WXQ0_9BACT</name>
<evidence type="ECO:0000313" key="1">
    <source>
        <dbReference type="EMBL" id="PIS17361.1"/>
    </source>
</evidence>
<evidence type="ECO:0000313" key="2">
    <source>
        <dbReference type="Proteomes" id="UP000229675"/>
    </source>
</evidence>
<sequence>RLIDIDWQKEIVLKYISNEYITKELFQNLPKAVGVAFIQEGDEIIGLDVRHEGFLFDGELFFHASSGQKMVVVEDFFEYYFGENGSPRFDGVILFEIK</sequence>
<organism evidence="1 2">
    <name type="scientific">Candidatus Nealsonbacteria bacterium CG09_land_8_20_14_0_10_42_14</name>
    <dbReference type="NCBI Taxonomy" id="1974707"/>
    <lineage>
        <taxon>Bacteria</taxon>
        <taxon>Candidatus Nealsoniibacteriota</taxon>
    </lineage>
</organism>
<proteinExistence type="predicted"/>
<dbReference type="EMBL" id="PEZD01000023">
    <property type="protein sequence ID" value="PIS17361.1"/>
    <property type="molecule type" value="Genomic_DNA"/>
</dbReference>
<dbReference type="Proteomes" id="UP000229675">
    <property type="component" value="Unassembled WGS sequence"/>
</dbReference>
<gene>
    <name evidence="1" type="ORF">COT59_01065</name>
</gene>
<dbReference type="AlphaFoldDB" id="A0A2H0WXQ0"/>
<accession>A0A2H0WXQ0</accession>
<reference evidence="2" key="1">
    <citation type="submission" date="2017-09" db="EMBL/GenBank/DDBJ databases">
        <title>Depth-based differentiation of microbial function through sediment-hosted aquifers and enrichment of novel symbionts in the deep terrestrial subsurface.</title>
        <authorList>
            <person name="Probst A.J."/>
            <person name="Ladd B."/>
            <person name="Jarett J.K."/>
            <person name="Geller-Mcgrath D.E."/>
            <person name="Sieber C.M.K."/>
            <person name="Emerson J.B."/>
            <person name="Anantharaman K."/>
            <person name="Thomas B.C."/>
            <person name="Malmstrom R."/>
            <person name="Stieglmeier M."/>
            <person name="Klingl A."/>
            <person name="Woyke T."/>
            <person name="Ryan C.M."/>
            <person name="Banfield J.F."/>
        </authorList>
    </citation>
    <scope>NUCLEOTIDE SEQUENCE [LARGE SCALE GENOMIC DNA]</scope>
</reference>
<feature type="non-terminal residue" evidence="1">
    <location>
        <position position="1"/>
    </location>
</feature>
<protein>
    <submittedName>
        <fullName evidence="1">Uncharacterized protein</fullName>
    </submittedName>
</protein>
<dbReference type="SUPFAM" id="SSF54001">
    <property type="entry name" value="Cysteine proteinases"/>
    <property type="match status" value="1"/>
</dbReference>
<comment type="caution">
    <text evidence="1">The sequence shown here is derived from an EMBL/GenBank/DDBJ whole genome shotgun (WGS) entry which is preliminary data.</text>
</comment>
<dbReference type="InterPro" id="IPR010846">
    <property type="entry name" value="AmiA-like"/>
</dbReference>
<dbReference type="Gene3D" id="2.30.260.10">
    <property type="entry name" value="putative xylanase like domain"/>
    <property type="match status" value="1"/>
</dbReference>